<feature type="compositionally biased region" description="Polar residues" evidence="1">
    <location>
        <begin position="16"/>
        <end position="31"/>
    </location>
</feature>
<gene>
    <name evidence="2" type="ORF">KLDO_g555</name>
</gene>
<feature type="region of interest" description="Disordered" evidence="1">
    <location>
        <begin position="1"/>
        <end position="35"/>
    </location>
</feature>
<evidence type="ECO:0000313" key="3">
    <source>
        <dbReference type="Proteomes" id="UP000031516"/>
    </source>
</evidence>
<evidence type="ECO:0000256" key="1">
    <source>
        <dbReference type="SAM" id="MobiDB-lite"/>
    </source>
</evidence>
<dbReference type="OrthoDB" id="4067025at2759"/>
<accession>A0A0A8KZU7</accession>
<reference evidence="2 3" key="1">
    <citation type="submission" date="2014-03" db="EMBL/GenBank/DDBJ databases">
        <title>The genome of Kluyveromyces dobzhanskii.</title>
        <authorList>
            <person name="Nystedt B."/>
            <person name="Astrom S."/>
        </authorList>
    </citation>
    <scope>NUCLEOTIDE SEQUENCE [LARGE SCALE GENOMIC DNA]</scope>
    <source>
        <strain evidence="2 3">CBS 2104</strain>
    </source>
</reference>
<comment type="caution">
    <text evidence="2">The sequence shown here is derived from an EMBL/GenBank/DDBJ whole genome shotgun (WGS) entry which is preliminary data.</text>
</comment>
<organism evidence="2 3">
    <name type="scientific">Kluyveromyces dobzhanskii CBS 2104</name>
    <dbReference type="NCBI Taxonomy" id="1427455"/>
    <lineage>
        <taxon>Eukaryota</taxon>
        <taxon>Fungi</taxon>
        <taxon>Dikarya</taxon>
        <taxon>Ascomycota</taxon>
        <taxon>Saccharomycotina</taxon>
        <taxon>Saccharomycetes</taxon>
        <taxon>Saccharomycetales</taxon>
        <taxon>Saccharomycetaceae</taxon>
        <taxon>Kluyveromyces</taxon>
    </lineage>
</organism>
<keyword evidence="3" id="KW-1185">Reference proteome</keyword>
<dbReference type="AlphaFoldDB" id="A0A0A8KZU7"/>
<evidence type="ECO:0000313" key="2">
    <source>
        <dbReference type="EMBL" id="CDO92235.1"/>
    </source>
</evidence>
<sequence>MSDNSLSKGEPKVMSNEHSINTSDNPGSSTPKDFPLSLMKLAAECQSDKKKDEVQRQVLQNEFLKSVKDVGKSLKESHSANSASLQLNWDQMYEVSAELMDQYSKEMEEILSELDEVYKKQFMWQEAAFTIDSHRGATRIATSETWMKSKEKYLQYTRKELDNSAHVIKTTIEELSKR</sequence>
<name>A0A0A8KZU7_9SACH</name>
<dbReference type="Proteomes" id="UP000031516">
    <property type="component" value="Unassembled WGS sequence"/>
</dbReference>
<dbReference type="EMBL" id="CCBQ010000012">
    <property type="protein sequence ID" value="CDO92235.1"/>
    <property type="molecule type" value="Genomic_DNA"/>
</dbReference>
<protein>
    <submittedName>
        <fullName evidence="2">WGS project CCBQ000000000 data, contig 00016</fullName>
    </submittedName>
</protein>
<proteinExistence type="predicted"/>